<dbReference type="EMBL" id="JAVNWW010000001">
    <property type="protein sequence ID" value="MDU0808121.1"/>
    <property type="molecule type" value="Genomic_DNA"/>
</dbReference>
<evidence type="ECO:0008006" key="3">
    <source>
        <dbReference type="Google" id="ProtNLM"/>
    </source>
</evidence>
<dbReference type="SUPFAM" id="SSF48452">
    <property type="entry name" value="TPR-like"/>
    <property type="match status" value="1"/>
</dbReference>
<comment type="caution">
    <text evidence="1">The sequence shown here is derived from an EMBL/GenBank/DDBJ whole genome shotgun (WGS) entry which is preliminary data.</text>
</comment>
<dbReference type="Pfam" id="PF13181">
    <property type="entry name" value="TPR_8"/>
    <property type="match status" value="1"/>
</dbReference>
<evidence type="ECO:0000313" key="1">
    <source>
        <dbReference type="EMBL" id="MDU0808121.1"/>
    </source>
</evidence>
<keyword evidence="2" id="KW-1185">Reference proteome</keyword>
<dbReference type="Proteomes" id="UP001249959">
    <property type="component" value="Unassembled WGS sequence"/>
</dbReference>
<proteinExistence type="predicted"/>
<dbReference type="PROSITE" id="PS51257">
    <property type="entry name" value="PROKAR_LIPOPROTEIN"/>
    <property type="match status" value="1"/>
</dbReference>
<evidence type="ECO:0000313" key="2">
    <source>
        <dbReference type="Proteomes" id="UP001249959"/>
    </source>
</evidence>
<accession>A0ABU3TQH7</accession>
<sequence length="356" mass="40824">MIYRLIFLVGISLFFVACEKEQDTKGETIPPAAIFQKSQKPELIVAYLTNLLENQDGANLYYLRSKAYFDLRAYQKAEIDIEKALSQVPGDVDYLLLSALIKRQLGMFSEAIEDAKLVESSGITSAKLFQILADLHFAIHEKKLGFLYIRKLEKAGLPKSERPYVDFMKRQFRSDSLGAYQAVRLVDIQHPDLAHAYFAYQIGRISNLNYQKQILGELKKFPLDPYLMFSWGQFLVHMGQYGQAEKVFKQSIAWMPQQAFVRLYVARYYLERNQYDLVDNILSPIQSSGLFARDVLYLKVLGTLNRGQKSKSISLLDSIRKVYATDGRFTILYDRLVGKKTDSVNSTLDSTQQIVP</sequence>
<reference evidence="1 2" key="1">
    <citation type="submission" date="2023-09" db="EMBL/GenBank/DDBJ databases">
        <title>Aquirufa genomes.</title>
        <authorList>
            <person name="Pitt A."/>
        </authorList>
    </citation>
    <scope>NUCLEOTIDE SEQUENCE [LARGE SCALE GENOMIC DNA]</scope>
    <source>
        <strain evidence="1 2">LEOWEIH-7C</strain>
    </source>
</reference>
<dbReference type="Gene3D" id="1.25.40.10">
    <property type="entry name" value="Tetratricopeptide repeat domain"/>
    <property type="match status" value="2"/>
</dbReference>
<gene>
    <name evidence="1" type="ORF">PQG45_03615</name>
</gene>
<protein>
    <recommendedName>
        <fullName evidence="3">Tetratricopeptide repeat protein</fullName>
    </recommendedName>
</protein>
<name>A0ABU3TQH7_9BACT</name>
<dbReference type="SMART" id="SM00028">
    <property type="entry name" value="TPR"/>
    <property type="match status" value="2"/>
</dbReference>
<dbReference type="RefSeq" id="WP_316070302.1">
    <property type="nucleotide sequence ID" value="NZ_JAVNWW010000001.1"/>
</dbReference>
<dbReference type="InterPro" id="IPR019734">
    <property type="entry name" value="TPR_rpt"/>
</dbReference>
<dbReference type="InterPro" id="IPR011990">
    <property type="entry name" value="TPR-like_helical_dom_sf"/>
</dbReference>
<organism evidence="1 2">
    <name type="scientific">Aquirufa regiilacus</name>
    <dbReference type="NCBI Taxonomy" id="3024868"/>
    <lineage>
        <taxon>Bacteria</taxon>
        <taxon>Pseudomonadati</taxon>
        <taxon>Bacteroidota</taxon>
        <taxon>Cytophagia</taxon>
        <taxon>Cytophagales</taxon>
        <taxon>Flectobacillaceae</taxon>
        <taxon>Aquirufa</taxon>
    </lineage>
</organism>